<dbReference type="EMBL" id="CAWUHD010000130">
    <property type="protein sequence ID" value="CAK7234135.1"/>
    <property type="molecule type" value="Genomic_DNA"/>
</dbReference>
<accession>A0ABP0CRH8</accession>
<protein>
    <submittedName>
        <fullName evidence="2">Uncharacterized protein</fullName>
    </submittedName>
</protein>
<sequence>MDDEMTAASSFAGGDNGNASPQDQPFVSSSSPHPPPLPLSTSTFAFERPGLDNLSESDGPTPSTEDTMDGVSISFIHQPNPDYLGDSTSSVTMSATSVSTDAVAELPTEDEVSLTPFVGEMIAGTHHTQVYGGGVCLACLAAVNGGTIRPEDGPMYGENVPLEDRRQPLK</sequence>
<proteinExistence type="predicted"/>
<gene>
    <name evidence="2" type="ORF">SEUCBS140593_008837</name>
</gene>
<evidence type="ECO:0000313" key="3">
    <source>
        <dbReference type="Proteomes" id="UP001642482"/>
    </source>
</evidence>
<feature type="region of interest" description="Disordered" evidence="1">
    <location>
        <begin position="150"/>
        <end position="170"/>
    </location>
</feature>
<name>A0ABP0CRH8_9PEZI</name>
<evidence type="ECO:0000256" key="1">
    <source>
        <dbReference type="SAM" id="MobiDB-lite"/>
    </source>
</evidence>
<feature type="compositionally biased region" description="Polar residues" evidence="1">
    <location>
        <begin position="54"/>
        <end position="65"/>
    </location>
</feature>
<reference evidence="2 3" key="1">
    <citation type="submission" date="2024-01" db="EMBL/GenBank/DDBJ databases">
        <authorList>
            <person name="Allen C."/>
            <person name="Tagirdzhanova G."/>
        </authorList>
    </citation>
    <scope>NUCLEOTIDE SEQUENCE [LARGE SCALE GENOMIC DNA]</scope>
</reference>
<evidence type="ECO:0000313" key="2">
    <source>
        <dbReference type="EMBL" id="CAK7234135.1"/>
    </source>
</evidence>
<keyword evidence="3" id="KW-1185">Reference proteome</keyword>
<organism evidence="2 3">
    <name type="scientific">Sporothrix eucalyptigena</name>
    <dbReference type="NCBI Taxonomy" id="1812306"/>
    <lineage>
        <taxon>Eukaryota</taxon>
        <taxon>Fungi</taxon>
        <taxon>Dikarya</taxon>
        <taxon>Ascomycota</taxon>
        <taxon>Pezizomycotina</taxon>
        <taxon>Sordariomycetes</taxon>
        <taxon>Sordariomycetidae</taxon>
        <taxon>Ophiostomatales</taxon>
        <taxon>Ophiostomataceae</taxon>
        <taxon>Sporothrix</taxon>
    </lineage>
</organism>
<feature type="compositionally biased region" description="Polar residues" evidence="1">
    <location>
        <begin position="17"/>
        <end position="27"/>
    </location>
</feature>
<feature type="region of interest" description="Disordered" evidence="1">
    <location>
        <begin position="1"/>
        <end position="90"/>
    </location>
</feature>
<dbReference type="Proteomes" id="UP001642482">
    <property type="component" value="Unassembled WGS sequence"/>
</dbReference>
<comment type="caution">
    <text evidence="2">The sequence shown here is derived from an EMBL/GenBank/DDBJ whole genome shotgun (WGS) entry which is preliminary data.</text>
</comment>